<dbReference type="EMBL" id="CP003282">
    <property type="protein sequence ID" value="AFG36375.1"/>
    <property type="molecule type" value="Genomic_DNA"/>
</dbReference>
<evidence type="ECO:0000313" key="6">
    <source>
        <dbReference type="Proteomes" id="UP000007383"/>
    </source>
</evidence>
<dbReference type="InterPro" id="IPR036390">
    <property type="entry name" value="WH_DNA-bd_sf"/>
</dbReference>
<dbReference type="PANTHER" id="PTHR33154:SF18">
    <property type="entry name" value="ARSENICAL RESISTANCE OPERON REPRESSOR"/>
    <property type="match status" value="1"/>
</dbReference>
<dbReference type="GO" id="GO:0003700">
    <property type="term" value="F:DNA-binding transcription factor activity"/>
    <property type="evidence" value="ECO:0007669"/>
    <property type="project" value="InterPro"/>
</dbReference>
<dbReference type="PRINTS" id="PR00778">
    <property type="entry name" value="HTHARSR"/>
</dbReference>
<sequence length="134" mass="15271">MNMSREREPGADYAEVFKALGDPLRVRIFQLLLRVGEPVCVCEIVDALEQPQYQISRHMAVLKRAGLVGYRREGTWVYHYPLRPAGFSDGVWGELQQSFAGDELLGEDLRRLQARMRLREAGRCVVGLQESCDC</sequence>
<dbReference type="NCBIfam" id="NF033788">
    <property type="entry name" value="HTH_metalloreg"/>
    <property type="match status" value="1"/>
</dbReference>
<gene>
    <name evidence="5" type="ordered locus">Spiaf_0267</name>
</gene>
<name>H9UFT2_SPIAZ</name>
<evidence type="ECO:0000256" key="2">
    <source>
        <dbReference type="ARBA" id="ARBA00023125"/>
    </source>
</evidence>
<dbReference type="KEGG" id="sfc:Spiaf_0267"/>
<dbReference type="AlphaFoldDB" id="H9UFT2"/>
<dbReference type="SUPFAM" id="SSF46785">
    <property type="entry name" value="Winged helix' DNA-binding domain"/>
    <property type="match status" value="1"/>
</dbReference>
<keyword evidence="2" id="KW-0238">DNA-binding</keyword>
<evidence type="ECO:0000313" key="5">
    <source>
        <dbReference type="EMBL" id="AFG36375.1"/>
    </source>
</evidence>
<dbReference type="InterPro" id="IPR036388">
    <property type="entry name" value="WH-like_DNA-bd_sf"/>
</dbReference>
<keyword evidence="6" id="KW-1185">Reference proteome</keyword>
<dbReference type="PROSITE" id="PS50987">
    <property type="entry name" value="HTH_ARSR_2"/>
    <property type="match status" value="1"/>
</dbReference>
<evidence type="ECO:0000259" key="4">
    <source>
        <dbReference type="PROSITE" id="PS50987"/>
    </source>
</evidence>
<proteinExistence type="predicted"/>
<dbReference type="HOGENOM" id="CLU_097806_3_1_12"/>
<accession>H9UFT2</accession>
<dbReference type="CDD" id="cd00090">
    <property type="entry name" value="HTH_ARSR"/>
    <property type="match status" value="1"/>
</dbReference>
<evidence type="ECO:0000256" key="3">
    <source>
        <dbReference type="ARBA" id="ARBA00023163"/>
    </source>
</evidence>
<dbReference type="SMART" id="SM00418">
    <property type="entry name" value="HTH_ARSR"/>
    <property type="match status" value="1"/>
</dbReference>
<reference evidence="6" key="1">
    <citation type="journal article" date="2013" name="Stand. Genomic Sci.">
        <title>Complete genome sequence of the halophilic bacterium Spirochaeta africana type strain (Z-7692(T)) from the alkaline Lake Magadi in the East African Rift.</title>
        <authorList>
            <person name="Liolos K."/>
            <person name="Abt B."/>
            <person name="Scheuner C."/>
            <person name="Teshima H."/>
            <person name="Held B."/>
            <person name="Lapidus A."/>
            <person name="Nolan M."/>
            <person name="Lucas S."/>
            <person name="Deshpande S."/>
            <person name="Cheng J.F."/>
            <person name="Tapia R."/>
            <person name="Goodwin L.A."/>
            <person name="Pitluck S."/>
            <person name="Pagani I."/>
            <person name="Ivanova N."/>
            <person name="Mavromatis K."/>
            <person name="Mikhailova N."/>
            <person name="Huntemann M."/>
            <person name="Pati A."/>
            <person name="Chen A."/>
            <person name="Palaniappan K."/>
            <person name="Land M."/>
            <person name="Rohde M."/>
            <person name="Tindall B.J."/>
            <person name="Detter J.C."/>
            <person name="Goker M."/>
            <person name="Bristow J."/>
            <person name="Eisen J.A."/>
            <person name="Markowitz V."/>
            <person name="Hugenholtz P."/>
            <person name="Woyke T."/>
            <person name="Klenk H.P."/>
            <person name="Kyrpides N.C."/>
        </authorList>
    </citation>
    <scope>NUCLEOTIDE SEQUENCE</scope>
    <source>
        <strain evidence="6">ATCC 700263 / DSM 8902 / Z-7692</strain>
    </source>
</reference>
<dbReference type="STRING" id="889378.Spiaf_0267"/>
<dbReference type="Pfam" id="PF01022">
    <property type="entry name" value="HTH_5"/>
    <property type="match status" value="1"/>
</dbReference>
<dbReference type="eggNOG" id="COG0640">
    <property type="taxonomic scope" value="Bacteria"/>
</dbReference>
<dbReference type="InterPro" id="IPR001845">
    <property type="entry name" value="HTH_ArsR_DNA-bd_dom"/>
</dbReference>
<organism evidence="5 6">
    <name type="scientific">Spirochaeta africana (strain ATCC 700263 / DSM 8902 / Z-7692)</name>
    <dbReference type="NCBI Taxonomy" id="889378"/>
    <lineage>
        <taxon>Bacteria</taxon>
        <taxon>Pseudomonadati</taxon>
        <taxon>Spirochaetota</taxon>
        <taxon>Spirochaetia</taxon>
        <taxon>Spirochaetales</taxon>
        <taxon>Spirochaetaceae</taxon>
        <taxon>Spirochaeta</taxon>
    </lineage>
</organism>
<keyword evidence="1" id="KW-0805">Transcription regulation</keyword>
<dbReference type="Proteomes" id="UP000007383">
    <property type="component" value="Chromosome"/>
</dbReference>
<feature type="domain" description="HTH arsR-type" evidence="4">
    <location>
        <begin position="5"/>
        <end position="106"/>
    </location>
</feature>
<dbReference type="InterPro" id="IPR051081">
    <property type="entry name" value="HTH_MetalResp_TranReg"/>
</dbReference>
<dbReference type="InterPro" id="IPR011991">
    <property type="entry name" value="ArsR-like_HTH"/>
</dbReference>
<dbReference type="PATRIC" id="fig|889378.3.peg.271"/>
<evidence type="ECO:0000256" key="1">
    <source>
        <dbReference type="ARBA" id="ARBA00023015"/>
    </source>
</evidence>
<dbReference type="Gene3D" id="1.10.10.10">
    <property type="entry name" value="Winged helix-like DNA-binding domain superfamily/Winged helix DNA-binding domain"/>
    <property type="match status" value="1"/>
</dbReference>
<protein>
    <submittedName>
        <fullName evidence="5">Putative transcriptional regulator</fullName>
    </submittedName>
</protein>
<dbReference type="GO" id="GO:0003677">
    <property type="term" value="F:DNA binding"/>
    <property type="evidence" value="ECO:0007669"/>
    <property type="project" value="UniProtKB-KW"/>
</dbReference>
<keyword evidence="3" id="KW-0804">Transcription</keyword>
<dbReference type="PANTHER" id="PTHR33154">
    <property type="entry name" value="TRANSCRIPTIONAL REGULATOR, ARSR FAMILY"/>
    <property type="match status" value="1"/>
</dbReference>